<dbReference type="Gene3D" id="1.10.3210.10">
    <property type="entry name" value="Hypothetical protein af1432"/>
    <property type="match status" value="1"/>
</dbReference>
<dbReference type="CDD" id="cd01949">
    <property type="entry name" value="GGDEF"/>
    <property type="match status" value="1"/>
</dbReference>
<evidence type="ECO:0000256" key="1">
    <source>
        <dbReference type="ARBA" id="ARBA00012528"/>
    </source>
</evidence>
<dbReference type="SMART" id="SM00267">
    <property type="entry name" value="GGDEF"/>
    <property type="match status" value="1"/>
</dbReference>
<dbReference type="PROSITE" id="PS50887">
    <property type="entry name" value="GGDEF"/>
    <property type="match status" value="1"/>
</dbReference>
<evidence type="ECO:0000259" key="3">
    <source>
        <dbReference type="PROSITE" id="PS50110"/>
    </source>
</evidence>
<gene>
    <name evidence="6" type="ORF">IPJ48_00795</name>
</gene>
<dbReference type="NCBIfam" id="TIGR00254">
    <property type="entry name" value="GGDEF"/>
    <property type="match status" value="1"/>
</dbReference>
<dbReference type="Gene3D" id="3.40.50.2300">
    <property type="match status" value="1"/>
</dbReference>
<dbReference type="SUPFAM" id="SSF52172">
    <property type="entry name" value="CheY-like"/>
    <property type="match status" value="1"/>
</dbReference>
<dbReference type="Proteomes" id="UP000886602">
    <property type="component" value="Unassembled WGS sequence"/>
</dbReference>
<dbReference type="InterPro" id="IPR043128">
    <property type="entry name" value="Rev_trsase/Diguanyl_cyclase"/>
</dbReference>
<evidence type="ECO:0000313" key="7">
    <source>
        <dbReference type="Proteomes" id="UP000886602"/>
    </source>
</evidence>
<dbReference type="InterPro" id="IPR029787">
    <property type="entry name" value="Nucleotide_cyclase"/>
</dbReference>
<comment type="caution">
    <text evidence="6">The sequence shown here is derived from an EMBL/GenBank/DDBJ whole genome shotgun (WGS) entry which is preliminary data.</text>
</comment>
<organism evidence="6 7">
    <name type="scientific">Candidatus Propionivibrio dominans</name>
    <dbReference type="NCBI Taxonomy" id="2954373"/>
    <lineage>
        <taxon>Bacteria</taxon>
        <taxon>Pseudomonadati</taxon>
        <taxon>Pseudomonadota</taxon>
        <taxon>Betaproteobacteria</taxon>
        <taxon>Rhodocyclales</taxon>
        <taxon>Rhodocyclaceae</taxon>
        <taxon>Propionivibrio</taxon>
    </lineage>
</organism>
<feature type="domain" description="Response regulatory" evidence="3">
    <location>
        <begin position="326"/>
        <end position="442"/>
    </location>
</feature>
<dbReference type="PANTHER" id="PTHR45138:SF24">
    <property type="entry name" value="DIGUANYLATE CYCLASE DGCC-RELATED"/>
    <property type="match status" value="1"/>
</dbReference>
<reference evidence="6" key="1">
    <citation type="submission" date="2020-10" db="EMBL/GenBank/DDBJ databases">
        <title>Connecting structure to function with the recovery of over 1000 high-quality activated sludge metagenome-assembled genomes encoding full-length rRNA genes using long-read sequencing.</title>
        <authorList>
            <person name="Singleton C.M."/>
            <person name="Petriglieri F."/>
            <person name="Kristensen J.M."/>
            <person name="Kirkegaard R.H."/>
            <person name="Michaelsen T.Y."/>
            <person name="Andersen M.H."/>
            <person name="Karst S.M."/>
            <person name="Dueholm M.S."/>
            <person name="Nielsen P.H."/>
            <person name="Albertsen M."/>
        </authorList>
    </citation>
    <scope>NUCLEOTIDE SEQUENCE</scope>
    <source>
        <strain evidence="6">EsbW_18-Q3-R4-48_MAXAC.044</strain>
    </source>
</reference>
<proteinExistence type="predicted"/>
<dbReference type="InterPro" id="IPR000160">
    <property type="entry name" value="GGDEF_dom"/>
</dbReference>
<dbReference type="GO" id="GO:0043709">
    <property type="term" value="P:cell adhesion involved in single-species biofilm formation"/>
    <property type="evidence" value="ECO:0007669"/>
    <property type="project" value="TreeGrafter"/>
</dbReference>
<dbReference type="EMBL" id="JADJNC010000003">
    <property type="protein sequence ID" value="MBK7421736.1"/>
    <property type="molecule type" value="Genomic_DNA"/>
</dbReference>
<evidence type="ECO:0000259" key="5">
    <source>
        <dbReference type="PROSITE" id="PS51833"/>
    </source>
</evidence>
<dbReference type="PROSITE" id="PS50110">
    <property type="entry name" value="RESPONSE_REGULATORY"/>
    <property type="match status" value="1"/>
</dbReference>
<protein>
    <recommendedName>
        <fullName evidence="1">diguanylate cyclase</fullName>
        <ecNumber evidence="1">2.7.7.65</ecNumber>
    </recommendedName>
</protein>
<dbReference type="FunFam" id="3.30.70.270:FF:000001">
    <property type="entry name" value="Diguanylate cyclase domain protein"/>
    <property type="match status" value="1"/>
</dbReference>
<dbReference type="PROSITE" id="PS51833">
    <property type="entry name" value="HDOD"/>
    <property type="match status" value="1"/>
</dbReference>
<dbReference type="EC" id="2.7.7.65" evidence="1"/>
<evidence type="ECO:0000313" key="6">
    <source>
        <dbReference type="EMBL" id="MBK7421736.1"/>
    </source>
</evidence>
<dbReference type="AlphaFoldDB" id="A0A9D7FGV3"/>
<dbReference type="SUPFAM" id="SSF55073">
    <property type="entry name" value="Nucleotide cyclase"/>
    <property type="match status" value="1"/>
</dbReference>
<dbReference type="Pfam" id="PF00072">
    <property type="entry name" value="Response_reg"/>
    <property type="match status" value="1"/>
</dbReference>
<feature type="domain" description="GGDEF" evidence="4">
    <location>
        <begin position="506"/>
        <end position="639"/>
    </location>
</feature>
<dbReference type="InterPro" id="IPR013976">
    <property type="entry name" value="HDOD"/>
</dbReference>
<dbReference type="CDD" id="cd00156">
    <property type="entry name" value="REC"/>
    <property type="match status" value="1"/>
</dbReference>
<dbReference type="SUPFAM" id="SSF109604">
    <property type="entry name" value="HD-domain/PDEase-like"/>
    <property type="match status" value="1"/>
</dbReference>
<dbReference type="PANTHER" id="PTHR45138">
    <property type="entry name" value="REGULATORY COMPONENTS OF SENSORY TRANSDUCTION SYSTEM"/>
    <property type="match status" value="1"/>
</dbReference>
<dbReference type="GO" id="GO:0005886">
    <property type="term" value="C:plasma membrane"/>
    <property type="evidence" value="ECO:0007669"/>
    <property type="project" value="TreeGrafter"/>
</dbReference>
<feature type="modified residue" description="4-aspartylphosphate" evidence="2">
    <location>
        <position position="375"/>
    </location>
</feature>
<dbReference type="Pfam" id="PF00990">
    <property type="entry name" value="GGDEF"/>
    <property type="match status" value="1"/>
</dbReference>
<accession>A0A9D7FGV3</accession>
<dbReference type="Pfam" id="PF08668">
    <property type="entry name" value="HDOD"/>
    <property type="match status" value="1"/>
</dbReference>
<dbReference type="InterPro" id="IPR011006">
    <property type="entry name" value="CheY-like_superfamily"/>
</dbReference>
<dbReference type="Gene3D" id="3.30.70.270">
    <property type="match status" value="1"/>
</dbReference>
<dbReference type="GO" id="GO:1902201">
    <property type="term" value="P:negative regulation of bacterial-type flagellum-dependent cell motility"/>
    <property type="evidence" value="ECO:0007669"/>
    <property type="project" value="TreeGrafter"/>
</dbReference>
<evidence type="ECO:0000256" key="2">
    <source>
        <dbReference type="PROSITE-ProRule" id="PRU00169"/>
    </source>
</evidence>
<sequence>MRLVDPDRYAALKATGKLPSPKGVALSIIRLLQRDDFRIADLVQLVQSDPAIAGRMLYFANAAAFGRSRPMVSLQRAIVALGSFRVRDLVIGLSVMHSHKSGVCSAFDYEGFWGHSLATGIACQELAHFAQISSEEIFTIGLLARVGELALASLFPDEYAEILLAARDRRLDLATLEQERFTMDHHELAATLLDEWGLPEVLIQAAFHHENPDAAGFADGSRVQTLTHSLSFASSLAHVCMVDEESRWGLLPALLARAARLGIGGETLNELVDKMVERWREWGAKLQVRTRDIPPFAEILAASPPLRRMGTASDTENRRAPSPCLLVQLIGIPLPELPALMQQIENLGHQPVLVDDTAEGLAQALRRPAQIVIADMSMPGMKSTDFCHSLRLTLTGKECYALLLATPEDETRILEAIDAGADDVLVKPLNAQTLRVHLNTAARMLILKEEIQRERLGIMRSTDEFAVAQKRLLQDALTDTLTQLPNRRNGLDFLASELIFAQSSGAPLACLMLDIDHFKRINDSFGHAAGDAVLRQLADILRSTSRAEDMVFRYGGEEFAAILTNANLRIAVQIGERIRMQVEKTAFEWEAQKIPVTLSVGVAMATGSEADGLALIHAADSALYQAKEGGRNRVVASAPG</sequence>
<keyword evidence="2" id="KW-0597">Phosphoprotein</keyword>
<evidence type="ECO:0000259" key="4">
    <source>
        <dbReference type="PROSITE" id="PS50887"/>
    </source>
</evidence>
<dbReference type="GO" id="GO:0000160">
    <property type="term" value="P:phosphorelay signal transduction system"/>
    <property type="evidence" value="ECO:0007669"/>
    <property type="project" value="InterPro"/>
</dbReference>
<feature type="domain" description="HDOD" evidence="5">
    <location>
        <begin position="18"/>
        <end position="212"/>
    </location>
</feature>
<dbReference type="GO" id="GO:0052621">
    <property type="term" value="F:diguanylate cyclase activity"/>
    <property type="evidence" value="ECO:0007669"/>
    <property type="project" value="UniProtKB-EC"/>
</dbReference>
<dbReference type="InterPro" id="IPR050469">
    <property type="entry name" value="Diguanylate_Cyclase"/>
</dbReference>
<dbReference type="SMART" id="SM00448">
    <property type="entry name" value="REC"/>
    <property type="match status" value="1"/>
</dbReference>
<dbReference type="InterPro" id="IPR001789">
    <property type="entry name" value="Sig_transdc_resp-reg_receiver"/>
</dbReference>
<name>A0A9D7FGV3_9RHOO</name>